<feature type="domain" description="Large ribosomal subunit protein uL5 C-terminal" evidence="8">
    <location>
        <begin position="85"/>
        <end position="175"/>
    </location>
</feature>
<dbReference type="STRING" id="1797298.A2988_01475"/>
<dbReference type="InterPro" id="IPR002132">
    <property type="entry name" value="Ribosomal_uL5"/>
</dbReference>
<keyword evidence="2 5" id="KW-0689">Ribosomal protein</keyword>
<reference evidence="9 10" key="1">
    <citation type="journal article" date="2016" name="Nat. Commun.">
        <title>Thousands of microbial genomes shed light on interconnected biogeochemical processes in an aquifer system.</title>
        <authorList>
            <person name="Anantharaman K."/>
            <person name="Brown C.T."/>
            <person name="Hug L.A."/>
            <person name="Sharon I."/>
            <person name="Castelle C.J."/>
            <person name="Probst A.J."/>
            <person name="Thomas B.C."/>
            <person name="Singh A."/>
            <person name="Wilkins M.J."/>
            <person name="Karaoz U."/>
            <person name="Brodie E.L."/>
            <person name="Williams K.H."/>
            <person name="Hubbard S.S."/>
            <person name="Banfield J.F."/>
        </authorList>
    </citation>
    <scope>NUCLEOTIDE SEQUENCE [LARGE SCALE GENOMIC DNA]</scope>
</reference>
<dbReference type="PANTHER" id="PTHR11994">
    <property type="entry name" value="60S RIBOSOMAL PROTEIN L11-RELATED"/>
    <property type="match status" value="1"/>
</dbReference>
<comment type="similarity">
    <text evidence="1 5 6">Belongs to the universal ribosomal protein uL5 family.</text>
</comment>
<dbReference type="PIRSF" id="PIRSF002161">
    <property type="entry name" value="Ribosomal_L5"/>
    <property type="match status" value="1"/>
</dbReference>
<evidence type="ECO:0000256" key="6">
    <source>
        <dbReference type="RuleBase" id="RU003930"/>
    </source>
</evidence>
<dbReference type="GO" id="GO:0000049">
    <property type="term" value="F:tRNA binding"/>
    <property type="evidence" value="ECO:0007669"/>
    <property type="project" value="UniProtKB-UniRule"/>
</dbReference>
<keyword evidence="5" id="KW-0694">RNA-binding</keyword>
<evidence type="ECO:0000313" key="9">
    <source>
        <dbReference type="EMBL" id="OGD34131.1"/>
    </source>
</evidence>
<organism evidence="9 10">
    <name type="scientific">Candidatus Azambacteria bacterium RIFCSPLOWO2_01_FULL_46_25</name>
    <dbReference type="NCBI Taxonomy" id="1797298"/>
    <lineage>
        <taxon>Bacteria</taxon>
        <taxon>Candidatus Azamiibacteriota</taxon>
    </lineage>
</organism>
<evidence type="ECO:0000313" key="10">
    <source>
        <dbReference type="Proteomes" id="UP000176650"/>
    </source>
</evidence>
<dbReference type="Proteomes" id="UP000176650">
    <property type="component" value="Unassembled WGS sequence"/>
</dbReference>
<dbReference type="GO" id="GO:0005840">
    <property type="term" value="C:ribosome"/>
    <property type="evidence" value="ECO:0007669"/>
    <property type="project" value="UniProtKB-KW"/>
</dbReference>
<dbReference type="Pfam" id="PF00281">
    <property type="entry name" value="Ribosomal_L5"/>
    <property type="match status" value="1"/>
</dbReference>
<dbReference type="GO" id="GO:0019843">
    <property type="term" value="F:rRNA binding"/>
    <property type="evidence" value="ECO:0007669"/>
    <property type="project" value="UniProtKB-UniRule"/>
</dbReference>
<dbReference type="NCBIfam" id="NF000585">
    <property type="entry name" value="PRK00010.1"/>
    <property type="match status" value="1"/>
</dbReference>
<dbReference type="Gene3D" id="3.30.1440.10">
    <property type="match status" value="1"/>
</dbReference>
<dbReference type="GO" id="GO:1990904">
    <property type="term" value="C:ribonucleoprotein complex"/>
    <property type="evidence" value="ECO:0007669"/>
    <property type="project" value="UniProtKB-KW"/>
</dbReference>
<comment type="caution">
    <text evidence="9">The sequence shown here is derived from an EMBL/GenBank/DDBJ whole genome shotgun (WGS) entry which is preliminary data.</text>
</comment>
<dbReference type="FunFam" id="3.30.1440.10:FF:000001">
    <property type="entry name" value="50S ribosomal protein L5"/>
    <property type="match status" value="1"/>
</dbReference>
<keyword evidence="5" id="KW-0699">rRNA-binding</keyword>
<keyword evidence="3 5" id="KW-0687">Ribonucleoprotein</keyword>
<dbReference type="InterPro" id="IPR020929">
    <property type="entry name" value="Ribosomal_uL5_CS"/>
</dbReference>
<dbReference type="GO" id="GO:0003735">
    <property type="term" value="F:structural constituent of ribosome"/>
    <property type="evidence" value="ECO:0007669"/>
    <property type="project" value="InterPro"/>
</dbReference>
<dbReference type="InterPro" id="IPR031309">
    <property type="entry name" value="Ribosomal_uL5_C"/>
</dbReference>
<evidence type="ECO:0000256" key="4">
    <source>
        <dbReference type="ARBA" id="ARBA00035245"/>
    </source>
</evidence>
<comment type="subunit">
    <text evidence="5">Part of the 50S ribosomal subunit; part of the 5S rRNA/L5/L18/L25 subcomplex. Contacts the 5S rRNA and the P site tRNA. Forms a bridge to the 30S subunit in the 70S ribosome.</text>
</comment>
<comment type="function">
    <text evidence="5">This is 1 of the proteins that bind and probably mediate the attachment of the 5S RNA into the large ribosomal subunit, where it forms part of the central protuberance. In the 70S ribosome it contacts protein S13 of the 30S subunit (bridge B1b), connecting the 2 subunits; this bridge is implicated in subunit movement. Contacts the P site tRNA; the 5S rRNA and some of its associated proteins might help stabilize positioning of ribosome-bound tRNAs.</text>
</comment>
<sequence length="181" mass="20125">MARLREKYQKEIVGAMKKEFGYTNDAETPRITKVVLNSGVGKFAKDEKMVELIEKGLTLIAGQKAVRTKAKKSIAGFKSRQGMDIGVKATLRGDRMYHFVDRLISVALPRTRDFHGIDLKNIDQNGNLTLGIKEDIVFPETSHEKAGQIFGFQVTVVTNAGKKEGERLLALFGFPLKKAAK</sequence>
<dbReference type="GO" id="GO:0006412">
    <property type="term" value="P:translation"/>
    <property type="evidence" value="ECO:0007669"/>
    <property type="project" value="UniProtKB-UniRule"/>
</dbReference>
<dbReference type="InterPro" id="IPR022803">
    <property type="entry name" value="Ribosomal_uL5_dom_sf"/>
</dbReference>
<accession>A0A1F5BU47</accession>
<dbReference type="PROSITE" id="PS00358">
    <property type="entry name" value="RIBOSOMAL_L5"/>
    <property type="match status" value="1"/>
</dbReference>
<feature type="domain" description="Large ribosomal subunit protein uL5 N-terminal" evidence="7">
    <location>
        <begin position="26"/>
        <end position="80"/>
    </location>
</feature>
<protein>
    <recommendedName>
        <fullName evidence="4 5">Large ribosomal subunit protein uL5</fullName>
    </recommendedName>
</protein>
<dbReference type="HAMAP" id="MF_01333_B">
    <property type="entry name" value="Ribosomal_uL5_B"/>
    <property type="match status" value="1"/>
</dbReference>
<proteinExistence type="inferred from homology"/>
<dbReference type="SUPFAM" id="SSF55282">
    <property type="entry name" value="RL5-like"/>
    <property type="match status" value="1"/>
</dbReference>
<name>A0A1F5BU47_9BACT</name>
<dbReference type="EMBL" id="MEYS01000002">
    <property type="protein sequence ID" value="OGD34131.1"/>
    <property type="molecule type" value="Genomic_DNA"/>
</dbReference>
<dbReference type="Pfam" id="PF00673">
    <property type="entry name" value="Ribosomal_L5_C"/>
    <property type="match status" value="1"/>
</dbReference>
<evidence type="ECO:0000256" key="3">
    <source>
        <dbReference type="ARBA" id="ARBA00023274"/>
    </source>
</evidence>
<evidence type="ECO:0000259" key="8">
    <source>
        <dbReference type="Pfam" id="PF00673"/>
    </source>
</evidence>
<evidence type="ECO:0000256" key="1">
    <source>
        <dbReference type="ARBA" id="ARBA00008553"/>
    </source>
</evidence>
<gene>
    <name evidence="5" type="primary">rplE</name>
    <name evidence="9" type="ORF">A2988_01475</name>
</gene>
<dbReference type="InterPro" id="IPR020930">
    <property type="entry name" value="Ribosomal_uL5_bac-type"/>
</dbReference>
<evidence type="ECO:0000259" key="7">
    <source>
        <dbReference type="Pfam" id="PF00281"/>
    </source>
</evidence>
<evidence type="ECO:0000256" key="5">
    <source>
        <dbReference type="HAMAP-Rule" id="MF_01333"/>
    </source>
</evidence>
<dbReference type="AlphaFoldDB" id="A0A1F5BU47"/>
<dbReference type="InterPro" id="IPR031310">
    <property type="entry name" value="Ribosomal_uL5_N"/>
</dbReference>
<keyword evidence="5" id="KW-0820">tRNA-binding</keyword>
<evidence type="ECO:0000256" key="2">
    <source>
        <dbReference type="ARBA" id="ARBA00022980"/>
    </source>
</evidence>